<protein>
    <submittedName>
        <fullName evidence="1">Uncharacterized protein</fullName>
    </submittedName>
</protein>
<evidence type="ECO:0000313" key="1">
    <source>
        <dbReference type="EMBL" id="EQC28267.1"/>
    </source>
</evidence>
<dbReference type="OrthoDB" id="69639at2759"/>
<dbReference type="GeneID" id="19954675"/>
<dbReference type="Proteomes" id="UP000030762">
    <property type="component" value="Unassembled WGS sequence"/>
</dbReference>
<gene>
    <name evidence="1" type="ORF">SDRG_13948</name>
</gene>
<dbReference type="RefSeq" id="XP_008618271.1">
    <property type="nucleotide sequence ID" value="XM_008620049.1"/>
</dbReference>
<name>T0RF29_SAPDV</name>
<accession>T0RF29</accession>
<evidence type="ECO:0000313" key="2">
    <source>
        <dbReference type="Proteomes" id="UP000030762"/>
    </source>
</evidence>
<dbReference type="InParanoid" id="T0RF29"/>
<sequence length="129" mass="14463">MPSPSRHVRFGAAVEYFFPVGFNGSALPRDAMPGIGLTGRPIAMRQTSLSTPSSVDVAHSVLRYSAKDRLYFLKRAGLSKDDVTQLSLRQRQLRMDLLQSIAEAQKEASPRKRRAENCKASLKYRRLVL</sequence>
<reference evidence="1 2" key="1">
    <citation type="submission" date="2012-04" db="EMBL/GenBank/DDBJ databases">
        <title>The Genome Sequence of Saprolegnia declina VS20.</title>
        <authorList>
            <consortium name="The Broad Institute Genome Sequencing Platform"/>
            <person name="Russ C."/>
            <person name="Nusbaum C."/>
            <person name="Tyler B."/>
            <person name="van West P."/>
            <person name="Dieguez-Uribeondo J."/>
            <person name="de Bruijn I."/>
            <person name="Tripathy S."/>
            <person name="Jiang R."/>
            <person name="Young S.K."/>
            <person name="Zeng Q."/>
            <person name="Gargeya S."/>
            <person name="Fitzgerald M."/>
            <person name="Haas B."/>
            <person name="Abouelleil A."/>
            <person name="Alvarado L."/>
            <person name="Arachchi H.M."/>
            <person name="Berlin A."/>
            <person name="Chapman S.B."/>
            <person name="Goldberg J."/>
            <person name="Griggs A."/>
            <person name="Gujja S."/>
            <person name="Hansen M."/>
            <person name="Howarth C."/>
            <person name="Imamovic A."/>
            <person name="Larimer J."/>
            <person name="McCowen C."/>
            <person name="Montmayeur A."/>
            <person name="Murphy C."/>
            <person name="Neiman D."/>
            <person name="Pearson M."/>
            <person name="Priest M."/>
            <person name="Roberts A."/>
            <person name="Saif S."/>
            <person name="Shea T."/>
            <person name="Sisk P."/>
            <person name="Sykes S."/>
            <person name="Wortman J."/>
            <person name="Nusbaum C."/>
            <person name="Birren B."/>
        </authorList>
    </citation>
    <scope>NUCLEOTIDE SEQUENCE [LARGE SCALE GENOMIC DNA]</scope>
    <source>
        <strain evidence="1 2">VS20</strain>
    </source>
</reference>
<dbReference type="VEuPathDB" id="FungiDB:SDRG_13948"/>
<dbReference type="OMA" id="AENCKAS"/>
<proteinExistence type="predicted"/>
<dbReference type="AlphaFoldDB" id="T0RF29"/>
<keyword evidence="2" id="KW-1185">Reference proteome</keyword>
<dbReference type="EMBL" id="JH767196">
    <property type="protein sequence ID" value="EQC28267.1"/>
    <property type="molecule type" value="Genomic_DNA"/>
</dbReference>
<organism evidence="1 2">
    <name type="scientific">Saprolegnia diclina (strain VS20)</name>
    <dbReference type="NCBI Taxonomy" id="1156394"/>
    <lineage>
        <taxon>Eukaryota</taxon>
        <taxon>Sar</taxon>
        <taxon>Stramenopiles</taxon>
        <taxon>Oomycota</taxon>
        <taxon>Saprolegniomycetes</taxon>
        <taxon>Saprolegniales</taxon>
        <taxon>Saprolegniaceae</taxon>
        <taxon>Saprolegnia</taxon>
    </lineage>
</organism>